<dbReference type="InterPro" id="IPR011009">
    <property type="entry name" value="Kinase-like_dom_sf"/>
</dbReference>
<evidence type="ECO:0000256" key="1">
    <source>
        <dbReference type="SAM" id="MobiDB-lite"/>
    </source>
</evidence>
<organism evidence="3 4">
    <name type="scientific">Streptomyces iconiensis</name>
    <dbReference type="NCBI Taxonomy" id="1384038"/>
    <lineage>
        <taxon>Bacteria</taxon>
        <taxon>Bacillati</taxon>
        <taxon>Actinomycetota</taxon>
        <taxon>Actinomycetes</taxon>
        <taxon>Kitasatosporales</taxon>
        <taxon>Streptomycetaceae</taxon>
        <taxon>Streptomyces</taxon>
    </lineage>
</organism>
<feature type="region of interest" description="Disordered" evidence="1">
    <location>
        <begin position="1"/>
        <end position="32"/>
    </location>
</feature>
<comment type="caution">
    <text evidence="3">The sequence shown here is derived from an EMBL/GenBank/DDBJ whole genome shotgun (WGS) entry which is preliminary data.</text>
</comment>
<dbReference type="InterPro" id="IPR041726">
    <property type="entry name" value="ACAD10_11_N"/>
</dbReference>
<reference evidence="3 4" key="1">
    <citation type="submission" date="2023-05" db="EMBL/GenBank/DDBJ databases">
        <title>Streptantibioticus silvisoli sp. nov., acidotolerant actinomycetes 1 from pine litter.</title>
        <authorList>
            <person name="Swiecimska M."/>
            <person name="Golinska P."/>
            <person name="Sangal V."/>
            <person name="Wachnowicz B."/>
            <person name="Goodfellow M."/>
        </authorList>
    </citation>
    <scope>NUCLEOTIDE SEQUENCE [LARGE SCALE GENOMIC DNA]</scope>
    <source>
        <strain evidence="3 4">DSM 42109</strain>
    </source>
</reference>
<sequence length="386" mass="42996">MTPAHIGRPARHTQAAPRPGDPRPRTTTRDPGELAARLDAWLATRLPGARALDPVVPDSNGMSSETVLFGLDHPHAPVTGCALRLAADPAAYTVFPRYDMARQYRTMRLVAEHTDVPVPRTLWLEEDEGPLGAPFFVMERVEGRVPPDVMPYTYEGNWLYAATEAERAGLQAATVSVLARLHDQVPVEEAGFLAAPGAGSPLRHHVEAQRAYYHWVVAGRARSPVIERGFAWLEANWPQEEGETVLSWGDARIGNIVYDGFAPAAVLDWEMAALGPRELDLAWTVYLHRFFQDLTESAGLPGIPGLLRRSETERRYAELTGHTPRAMDFHTLYAALRHAVVMLRIAYRRVHFGEAATPVDPDDLIMHRHTLEAMLDGDYWRAVDDD</sequence>
<dbReference type="CDD" id="cd05154">
    <property type="entry name" value="ACAD10_11_N-like"/>
    <property type="match status" value="1"/>
</dbReference>
<dbReference type="InterPro" id="IPR002575">
    <property type="entry name" value="Aminoglycoside_PTrfase"/>
</dbReference>
<dbReference type="Gene3D" id="3.90.1200.10">
    <property type="match status" value="1"/>
</dbReference>
<feature type="domain" description="Aminoglycoside phosphotransferase" evidence="2">
    <location>
        <begin position="99"/>
        <end position="293"/>
    </location>
</feature>
<dbReference type="Gene3D" id="3.30.200.20">
    <property type="entry name" value="Phosphorylase Kinase, domain 1"/>
    <property type="match status" value="1"/>
</dbReference>
<dbReference type="Pfam" id="PF01636">
    <property type="entry name" value="APH"/>
    <property type="match status" value="1"/>
</dbReference>
<dbReference type="Proteomes" id="UP001214441">
    <property type="component" value="Unassembled WGS sequence"/>
</dbReference>
<keyword evidence="4" id="KW-1185">Reference proteome</keyword>
<evidence type="ECO:0000313" key="4">
    <source>
        <dbReference type="Proteomes" id="UP001214441"/>
    </source>
</evidence>
<dbReference type="SUPFAM" id="SSF56112">
    <property type="entry name" value="Protein kinase-like (PK-like)"/>
    <property type="match status" value="1"/>
</dbReference>
<dbReference type="PANTHER" id="PTHR21310:SF40">
    <property type="entry name" value="AMINOGLYCOSIDE PHOSPHOTRANSFERASE DOMAIN-CONTAINING PROTEIN-RELATED"/>
    <property type="match status" value="1"/>
</dbReference>
<accession>A0ABT6ZQK6</accession>
<dbReference type="EMBL" id="JANCPR020000004">
    <property type="protein sequence ID" value="MDJ1131342.1"/>
    <property type="molecule type" value="Genomic_DNA"/>
</dbReference>
<feature type="compositionally biased region" description="Basic and acidic residues" evidence="1">
    <location>
        <begin position="20"/>
        <end position="32"/>
    </location>
</feature>
<dbReference type="InterPro" id="IPR051678">
    <property type="entry name" value="AGP_Transferase"/>
</dbReference>
<evidence type="ECO:0000259" key="2">
    <source>
        <dbReference type="Pfam" id="PF01636"/>
    </source>
</evidence>
<dbReference type="RefSeq" id="WP_274039169.1">
    <property type="nucleotide sequence ID" value="NZ_JANCPR020000004.1"/>
</dbReference>
<proteinExistence type="predicted"/>
<name>A0ABT6ZQK6_9ACTN</name>
<protein>
    <submittedName>
        <fullName evidence="3">Phosphotransferase family protein</fullName>
    </submittedName>
</protein>
<evidence type="ECO:0000313" key="3">
    <source>
        <dbReference type="EMBL" id="MDJ1131342.1"/>
    </source>
</evidence>
<gene>
    <name evidence="3" type="ORF">NMN56_005110</name>
</gene>
<dbReference type="PANTHER" id="PTHR21310">
    <property type="entry name" value="AMINOGLYCOSIDE PHOSPHOTRANSFERASE-RELATED-RELATED"/>
    <property type="match status" value="1"/>
</dbReference>